<dbReference type="KEGG" id="cheb:HH215_21115"/>
<evidence type="ECO:0000313" key="2">
    <source>
        <dbReference type="EMBL" id="QJD85431.1"/>
    </source>
</evidence>
<dbReference type="InterPro" id="IPR024775">
    <property type="entry name" value="DinB-like"/>
</dbReference>
<dbReference type="SUPFAM" id="SSF109854">
    <property type="entry name" value="DinB/YfiT-like putative metalloenzymes"/>
    <property type="match status" value="1"/>
</dbReference>
<dbReference type="Proteomes" id="UP000502248">
    <property type="component" value="Chromosome"/>
</dbReference>
<name>A0A7Z2ZMJ2_9BACL</name>
<dbReference type="Pfam" id="PF12867">
    <property type="entry name" value="DinB_2"/>
    <property type="match status" value="1"/>
</dbReference>
<dbReference type="InterPro" id="IPR034660">
    <property type="entry name" value="DinB/YfiT-like"/>
</dbReference>
<sequence length="180" mass="20493">MDTRESLKRLEETVDYYLEQLEGIAEEPLSRKPSEEEWSIGQLYVHLIQSSRFMNLRHIGLCQEGNDPAIVVGGVKNEAGFEVFRNSGFSDVKIHVPPSPQYTPKQPDGKAELNEGMRALVLSMKEIEPKLQEIPPEHTVLHPRLGALNAEEWFKMVEIHFGHHLKQLRRLQQFIGAGAS</sequence>
<keyword evidence="3" id="KW-1185">Reference proteome</keyword>
<evidence type="ECO:0000313" key="3">
    <source>
        <dbReference type="Proteomes" id="UP000502248"/>
    </source>
</evidence>
<gene>
    <name evidence="2" type="ORF">HH215_21115</name>
</gene>
<dbReference type="Gene3D" id="1.20.120.450">
    <property type="entry name" value="dinb family like domain"/>
    <property type="match status" value="1"/>
</dbReference>
<dbReference type="AlphaFoldDB" id="A0A7Z2ZMJ2"/>
<protein>
    <submittedName>
        <fullName evidence="2">DinB family protein</fullName>
    </submittedName>
</protein>
<evidence type="ECO:0000259" key="1">
    <source>
        <dbReference type="Pfam" id="PF12867"/>
    </source>
</evidence>
<proteinExistence type="predicted"/>
<feature type="domain" description="DinB-like" evidence="1">
    <location>
        <begin position="10"/>
        <end position="168"/>
    </location>
</feature>
<organism evidence="2 3">
    <name type="scientific">Cohnella herbarum</name>
    <dbReference type="NCBI Taxonomy" id="2728023"/>
    <lineage>
        <taxon>Bacteria</taxon>
        <taxon>Bacillati</taxon>
        <taxon>Bacillota</taxon>
        <taxon>Bacilli</taxon>
        <taxon>Bacillales</taxon>
        <taxon>Paenibacillaceae</taxon>
        <taxon>Cohnella</taxon>
    </lineage>
</organism>
<dbReference type="RefSeq" id="WP_169281693.1">
    <property type="nucleotide sequence ID" value="NZ_CP051680.1"/>
</dbReference>
<reference evidence="2 3" key="1">
    <citation type="submission" date="2020-04" db="EMBL/GenBank/DDBJ databases">
        <title>Genome sequencing of novel species.</title>
        <authorList>
            <person name="Heo J."/>
            <person name="Kim S.-J."/>
            <person name="Kim J.-S."/>
            <person name="Hong S.-B."/>
            <person name="Kwon S.-W."/>
        </authorList>
    </citation>
    <scope>NUCLEOTIDE SEQUENCE [LARGE SCALE GENOMIC DNA]</scope>
    <source>
        <strain evidence="2 3">MFER-1</strain>
    </source>
</reference>
<accession>A0A7Z2ZMJ2</accession>
<dbReference type="EMBL" id="CP051680">
    <property type="protein sequence ID" value="QJD85431.1"/>
    <property type="molecule type" value="Genomic_DNA"/>
</dbReference>